<dbReference type="PRINTS" id="PR00039">
    <property type="entry name" value="HTHLYSR"/>
</dbReference>
<dbReference type="SUPFAM" id="SSF46785">
    <property type="entry name" value="Winged helix' DNA-binding domain"/>
    <property type="match status" value="1"/>
</dbReference>
<dbReference type="FunFam" id="1.10.10.10:FF:000001">
    <property type="entry name" value="LysR family transcriptional regulator"/>
    <property type="match status" value="1"/>
</dbReference>
<keyword evidence="4" id="KW-0804">Transcription</keyword>
<feature type="domain" description="HTH lysR-type" evidence="5">
    <location>
        <begin position="3"/>
        <end position="61"/>
    </location>
</feature>
<dbReference type="Pfam" id="PF00126">
    <property type="entry name" value="HTH_1"/>
    <property type="match status" value="1"/>
</dbReference>
<dbReference type="SUPFAM" id="SSF53850">
    <property type="entry name" value="Periplasmic binding protein-like II"/>
    <property type="match status" value="1"/>
</dbReference>
<dbReference type="GO" id="GO:0003677">
    <property type="term" value="F:DNA binding"/>
    <property type="evidence" value="ECO:0007669"/>
    <property type="project" value="UniProtKB-KW"/>
</dbReference>
<dbReference type="InterPro" id="IPR005119">
    <property type="entry name" value="LysR_subst-bd"/>
</dbReference>
<dbReference type="PROSITE" id="PS50931">
    <property type="entry name" value="HTH_LYSR"/>
    <property type="match status" value="1"/>
</dbReference>
<dbReference type="GO" id="GO:0003700">
    <property type="term" value="F:DNA-binding transcription factor activity"/>
    <property type="evidence" value="ECO:0007669"/>
    <property type="project" value="InterPro"/>
</dbReference>
<keyword evidence="3" id="KW-0238">DNA-binding</keyword>
<dbReference type="Proteomes" id="UP000664164">
    <property type="component" value="Unassembled WGS sequence"/>
</dbReference>
<evidence type="ECO:0000256" key="3">
    <source>
        <dbReference type="ARBA" id="ARBA00023125"/>
    </source>
</evidence>
<dbReference type="InterPro" id="IPR036390">
    <property type="entry name" value="WH_DNA-bd_sf"/>
</dbReference>
<dbReference type="GO" id="GO:0032993">
    <property type="term" value="C:protein-DNA complex"/>
    <property type="evidence" value="ECO:0007669"/>
    <property type="project" value="TreeGrafter"/>
</dbReference>
<dbReference type="EMBL" id="JAFNLL010000038">
    <property type="protein sequence ID" value="MBO1269232.1"/>
    <property type="molecule type" value="Genomic_DNA"/>
</dbReference>
<dbReference type="PANTHER" id="PTHR30346">
    <property type="entry name" value="TRANSCRIPTIONAL DUAL REGULATOR HCAR-RELATED"/>
    <property type="match status" value="1"/>
</dbReference>
<keyword evidence="7" id="KW-1185">Reference proteome</keyword>
<dbReference type="InterPro" id="IPR036388">
    <property type="entry name" value="WH-like_DNA-bd_sf"/>
</dbReference>
<dbReference type="RefSeq" id="WP_207617083.1">
    <property type="nucleotide sequence ID" value="NZ_JAFNLL010000038.1"/>
</dbReference>
<evidence type="ECO:0000313" key="6">
    <source>
        <dbReference type="EMBL" id="MBO1269232.1"/>
    </source>
</evidence>
<evidence type="ECO:0000256" key="2">
    <source>
        <dbReference type="ARBA" id="ARBA00023015"/>
    </source>
</evidence>
<comment type="similarity">
    <text evidence="1">Belongs to the LysR transcriptional regulatory family.</text>
</comment>
<dbReference type="AlphaFoldDB" id="A0A939KK06"/>
<proteinExistence type="inferred from homology"/>
<evidence type="ECO:0000313" key="7">
    <source>
        <dbReference type="Proteomes" id="UP000664164"/>
    </source>
</evidence>
<evidence type="ECO:0000259" key="5">
    <source>
        <dbReference type="PROSITE" id="PS50931"/>
    </source>
</evidence>
<dbReference type="InterPro" id="IPR000847">
    <property type="entry name" value="LysR_HTH_N"/>
</dbReference>
<gene>
    <name evidence="6" type="ORF">J1902_14890</name>
</gene>
<evidence type="ECO:0000256" key="4">
    <source>
        <dbReference type="ARBA" id="ARBA00023163"/>
    </source>
</evidence>
<dbReference type="PANTHER" id="PTHR30346:SF0">
    <property type="entry name" value="HCA OPERON TRANSCRIPTIONAL ACTIVATOR HCAR"/>
    <property type="match status" value="1"/>
</dbReference>
<dbReference type="Gene3D" id="3.40.190.10">
    <property type="entry name" value="Periplasmic binding protein-like II"/>
    <property type="match status" value="2"/>
</dbReference>
<accession>A0A939KK06</accession>
<sequence length="303" mass="32883">MDVTLTQLRYFVEAAGRLSMTGAAERLNIAQSAVSAAVSQLERYVGSQFFIRQRSKGLVLTPAGELFLRDAQAVLAHLEEALDHARGEQRSVEGRVRLACFSTLAPFLLPGLLGRLRSEHPQLELEVTEADAAGCSAALLSGQADLALCYDLGLPDGVAVTAVDSSRPYLALPPDHKLAGRPEVALAELREEPFVLLDLPHTRELMLSILRDAGLDPDVRFRSASYETVRTFVANGHGYSILHQRPQHGLTYDGGHVAAVAIKDRVPELRTVLAHLRTQRPTARMRAVAQAVRHQVAAAHGTA</sequence>
<dbReference type="Gene3D" id="1.10.10.10">
    <property type="entry name" value="Winged helix-like DNA-binding domain superfamily/Winged helix DNA-binding domain"/>
    <property type="match status" value="1"/>
</dbReference>
<organism evidence="6 7">
    <name type="scientific">Arthrobacter cavernae</name>
    <dbReference type="NCBI Taxonomy" id="2817681"/>
    <lineage>
        <taxon>Bacteria</taxon>
        <taxon>Bacillati</taxon>
        <taxon>Actinomycetota</taxon>
        <taxon>Actinomycetes</taxon>
        <taxon>Micrococcales</taxon>
        <taxon>Micrococcaceae</taxon>
        <taxon>Arthrobacter</taxon>
    </lineage>
</organism>
<evidence type="ECO:0000256" key="1">
    <source>
        <dbReference type="ARBA" id="ARBA00009437"/>
    </source>
</evidence>
<name>A0A939KK06_9MICC</name>
<reference evidence="6" key="1">
    <citation type="submission" date="2021-03" db="EMBL/GenBank/DDBJ databases">
        <title>A new species, PO-11, isolated from a karst cave deposit.</title>
        <authorList>
            <person name="Zhaoxiaoyong W."/>
        </authorList>
    </citation>
    <scope>NUCLEOTIDE SEQUENCE</scope>
    <source>
        <strain evidence="6">PO-11</strain>
    </source>
</reference>
<comment type="caution">
    <text evidence="6">The sequence shown here is derived from an EMBL/GenBank/DDBJ whole genome shotgun (WGS) entry which is preliminary data.</text>
</comment>
<keyword evidence="2" id="KW-0805">Transcription regulation</keyword>
<dbReference type="Pfam" id="PF03466">
    <property type="entry name" value="LysR_substrate"/>
    <property type="match status" value="1"/>
</dbReference>
<protein>
    <submittedName>
        <fullName evidence="6">LysR family transcriptional regulator</fullName>
    </submittedName>
</protein>